<sequence length="145" mass="16609">MYLFPKSTWHSFVARMLLISMIAAAMASPMLSRSSAVSSSRVRKPEKSSKKESPNKRIRTFKIEVIDHFGADYPAQDTWTLCVTPSDPLPPQYTGYRTNMQTSGTWLPLTYPEKPGELHNAKWQRSTEVTVKLSCNRNWNRENVN</sequence>
<organism evidence="3 4">
    <name type="scientific">Lentinula raphanica</name>
    <dbReference type="NCBI Taxonomy" id="153919"/>
    <lineage>
        <taxon>Eukaryota</taxon>
        <taxon>Fungi</taxon>
        <taxon>Dikarya</taxon>
        <taxon>Basidiomycota</taxon>
        <taxon>Agaricomycotina</taxon>
        <taxon>Agaricomycetes</taxon>
        <taxon>Agaricomycetidae</taxon>
        <taxon>Agaricales</taxon>
        <taxon>Marasmiineae</taxon>
        <taxon>Omphalotaceae</taxon>
        <taxon>Lentinula</taxon>
    </lineage>
</organism>
<dbReference type="EMBL" id="MU805954">
    <property type="protein sequence ID" value="KAJ3844404.1"/>
    <property type="molecule type" value="Genomic_DNA"/>
</dbReference>
<evidence type="ECO:0000256" key="1">
    <source>
        <dbReference type="SAM" id="MobiDB-lite"/>
    </source>
</evidence>
<feature type="signal peptide" evidence="2">
    <location>
        <begin position="1"/>
        <end position="27"/>
    </location>
</feature>
<dbReference type="AlphaFoldDB" id="A0AA38PK33"/>
<feature type="region of interest" description="Disordered" evidence="1">
    <location>
        <begin position="35"/>
        <end position="56"/>
    </location>
</feature>
<reference evidence="3" key="1">
    <citation type="submission" date="2022-08" db="EMBL/GenBank/DDBJ databases">
        <authorList>
            <consortium name="DOE Joint Genome Institute"/>
            <person name="Min B."/>
            <person name="Riley R."/>
            <person name="Sierra-Patev S."/>
            <person name="Naranjo-Ortiz M."/>
            <person name="Looney B."/>
            <person name="Konkel Z."/>
            <person name="Slot J.C."/>
            <person name="Sakamoto Y."/>
            <person name="Steenwyk J.L."/>
            <person name="Rokas A."/>
            <person name="Carro J."/>
            <person name="Camarero S."/>
            <person name="Ferreira P."/>
            <person name="Molpeceres G."/>
            <person name="Ruiz-Duenas F.J."/>
            <person name="Serrano A."/>
            <person name="Henrissat B."/>
            <person name="Drula E."/>
            <person name="Hughes K.W."/>
            <person name="Mata J.L."/>
            <person name="Ishikawa N.K."/>
            <person name="Vargas-Isla R."/>
            <person name="Ushijima S."/>
            <person name="Smith C.A."/>
            <person name="Ahrendt S."/>
            <person name="Andreopoulos W."/>
            <person name="He G."/>
            <person name="Labutti K."/>
            <person name="Lipzen A."/>
            <person name="Ng V."/>
            <person name="Sandor L."/>
            <person name="Barry K."/>
            <person name="Martinez A.T."/>
            <person name="Xiao Y."/>
            <person name="Gibbons J.G."/>
            <person name="Terashima K."/>
            <person name="Hibbett D.S."/>
            <person name="Grigoriev I.V."/>
        </authorList>
    </citation>
    <scope>NUCLEOTIDE SEQUENCE</scope>
    <source>
        <strain evidence="3">TFB9207</strain>
    </source>
</reference>
<accession>A0AA38PK33</accession>
<protein>
    <recommendedName>
        <fullName evidence="5">Secreted protein</fullName>
    </recommendedName>
</protein>
<keyword evidence="2" id="KW-0732">Signal</keyword>
<proteinExistence type="predicted"/>
<feature type="chain" id="PRO_5041226938" description="Secreted protein" evidence="2">
    <location>
        <begin position="28"/>
        <end position="145"/>
    </location>
</feature>
<evidence type="ECO:0000313" key="4">
    <source>
        <dbReference type="Proteomes" id="UP001163846"/>
    </source>
</evidence>
<keyword evidence="4" id="KW-1185">Reference proteome</keyword>
<name>A0AA38PK33_9AGAR</name>
<comment type="caution">
    <text evidence="3">The sequence shown here is derived from an EMBL/GenBank/DDBJ whole genome shotgun (WGS) entry which is preliminary data.</text>
</comment>
<dbReference type="Proteomes" id="UP001163846">
    <property type="component" value="Unassembled WGS sequence"/>
</dbReference>
<gene>
    <name evidence="3" type="ORF">F5878DRAFT_129033</name>
</gene>
<feature type="compositionally biased region" description="Basic and acidic residues" evidence="1">
    <location>
        <begin position="43"/>
        <end position="56"/>
    </location>
</feature>
<evidence type="ECO:0008006" key="5">
    <source>
        <dbReference type="Google" id="ProtNLM"/>
    </source>
</evidence>
<evidence type="ECO:0000256" key="2">
    <source>
        <dbReference type="SAM" id="SignalP"/>
    </source>
</evidence>
<evidence type="ECO:0000313" key="3">
    <source>
        <dbReference type="EMBL" id="KAJ3844404.1"/>
    </source>
</evidence>